<keyword evidence="2" id="KW-1185">Reference proteome</keyword>
<dbReference type="Proteomes" id="UP000012429">
    <property type="component" value="Unassembled WGS sequence"/>
</dbReference>
<gene>
    <name evidence="1" type="ORF">RHSP_21270</name>
</gene>
<sequence>MVHDRNIFGAADIVQPGVFRADAGIVEASRDRMTFFDLAVAVLQQIGAVAVQHAGRTGGDGCAMLIALQTLAAGFDADDLDAFVIEEGMEDADGVRAAADGRDDEIRQAAFGLQYLRAGFRADHGLEIADHFRIGMRAGGRADQVIGIIDIGDPVAQRLVHGVLQRAAAGGHRDNLGAQELHAENVRRLALHIGRAHVDDAGQAEAGSNRRRGNAMLAGTGLGDDAGLAHALGEQDLTDAIVDLVRTRVVQLFALEIDFCAAEFCRQALGKVKRARSTDVMRAQRLQLSLKGRIVLRLVPFLLQIQDQRHQRFGYETTTVNAETAVLIGAGAEGIGFRRLVHFLLPAAGSGRHASAKASKNWSILPRSFTPGALSTAEERSTPVALVDARARATLSLFTPPDSM</sequence>
<evidence type="ECO:0000313" key="1">
    <source>
        <dbReference type="EMBL" id="ENN84331.1"/>
    </source>
</evidence>
<name>N6UU61_9HYPH</name>
<organism evidence="1 2">
    <name type="scientific">Rhizobium freirei PRF 81</name>
    <dbReference type="NCBI Taxonomy" id="363754"/>
    <lineage>
        <taxon>Bacteria</taxon>
        <taxon>Pseudomonadati</taxon>
        <taxon>Pseudomonadota</taxon>
        <taxon>Alphaproteobacteria</taxon>
        <taxon>Hyphomicrobiales</taxon>
        <taxon>Rhizobiaceae</taxon>
        <taxon>Rhizobium/Agrobacterium group</taxon>
        <taxon>Rhizobium</taxon>
    </lineage>
</organism>
<accession>N6UU61</accession>
<dbReference type="AlphaFoldDB" id="N6UU61"/>
<evidence type="ECO:0000313" key="2">
    <source>
        <dbReference type="Proteomes" id="UP000012429"/>
    </source>
</evidence>
<dbReference type="STRING" id="363754.RHSP_21270"/>
<reference evidence="1 2" key="1">
    <citation type="journal article" date="2012" name="BMC Genomics">
        <title>Genomic basis of broad host range and environmental adaptability of Rhizobium tropici CIAT 899 and Rhizobium sp. PRF 81 which are used in inoculants for common bean (Phaseolus vulgaris L.).</title>
        <authorList>
            <person name="Ormeno-Orrillo E."/>
            <person name="Menna P."/>
            <person name="Almeida L.G."/>
            <person name="Ollero F.J."/>
            <person name="Nicolas M.F."/>
            <person name="Pains Rodrigues E."/>
            <person name="Shigueyoshi Nakatani A."/>
            <person name="Silva Batista J.S."/>
            <person name="Oliveira Chueire L.M."/>
            <person name="Souza R.C."/>
            <person name="Ribeiro Vasconcelos A.T."/>
            <person name="Megias M."/>
            <person name="Hungria M."/>
            <person name="Martinez-Romero E."/>
        </authorList>
    </citation>
    <scope>NUCLEOTIDE SEQUENCE [LARGE SCALE GENOMIC DNA]</scope>
    <source>
        <strain evidence="1 2">PRF 81</strain>
    </source>
</reference>
<protein>
    <submittedName>
        <fullName evidence="1">Uncharacterized protein</fullName>
    </submittedName>
</protein>
<proteinExistence type="predicted"/>
<comment type="caution">
    <text evidence="1">The sequence shown here is derived from an EMBL/GenBank/DDBJ whole genome shotgun (WGS) entry which is preliminary data.</text>
</comment>
<dbReference type="EMBL" id="AQHN01000089">
    <property type="protein sequence ID" value="ENN84331.1"/>
    <property type="molecule type" value="Genomic_DNA"/>
</dbReference>